<feature type="domain" description="AB hydrolase-1" evidence="1">
    <location>
        <begin position="55"/>
        <end position="292"/>
    </location>
</feature>
<keyword evidence="2" id="KW-0378">Hydrolase</keyword>
<evidence type="ECO:0000313" key="3">
    <source>
        <dbReference type="Proteomes" id="UP000307217"/>
    </source>
</evidence>
<dbReference type="GO" id="GO:0016020">
    <property type="term" value="C:membrane"/>
    <property type="evidence" value="ECO:0007669"/>
    <property type="project" value="TreeGrafter"/>
</dbReference>
<evidence type="ECO:0000259" key="1">
    <source>
        <dbReference type="Pfam" id="PF00561"/>
    </source>
</evidence>
<evidence type="ECO:0000313" key="2">
    <source>
        <dbReference type="EMBL" id="TMO63182.1"/>
    </source>
</evidence>
<dbReference type="InterPro" id="IPR050266">
    <property type="entry name" value="AB_hydrolase_sf"/>
</dbReference>
<dbReference type="GO" id="GO:0047372">
    <property type="term" value="F:monoacylglycerol lipase activity"/>
    <property type="evidence" value="ECO:0007669"/>
    <property type="project" value="TreeGrafter"/>
</dbReference>
<proteinExistence type="predicted"/>
<dbReference type="Pfam" id="PF00561">
    <property type="entry name" value="Abhydrolase_1"/>
    <property type="match status" value="1"/>
</dbReference>
<dbReference type="GO" id="GO:0046464">
    <property type="term" value="P:acylglycerol catabolic process"/>
    <property type="evidence" value="ECO:0007669"/>
    <property type="project" value="TreeGrafter"/>
</dbReference>
<dbReference type="PANTHER" id="PTHR43798">
    <property type="entry name" value="MONOACYLGLYCEROL LIPASE"/>
    <property type="match status" value="1"/>
</dbReference>
<protein>
    <submittedName>
        <fullName evidence="2">Alpha/beta hydrolase</fullName>
    </submittedName>
</protein>
<dbReference type="AlphaFoldDB" id="A0A5S3UZT5"/>
<dbReference type="InterPro" id="IPR029058">
    <property type="entry name" value="AB_hydrolase_fold"/>
</dbReference>
<sequence>MVLLLLGLVGYLVTPTERLYQVGVSAERKLAGLSTKSIMIDEGEIAYIAGGKGEVILFLHGFGANKDNWVRLAKHLTNDYSVIALDLPGFGNSFKDINLNYDVENQVSRVNKFINQLGITKFHIAGNSMGGYIAGNYAAKYSEQVMSLWLLNTLGIQSADDSEMFKDISENKRPMVLARNKREFEQLISFVFENPPFMPEFVISELSKNAIKNIDLNYKIFHEIHKIDQNKISFSLPLDYELGDFIKPVLITWGRQDRVLHHSGAKVLSKIVPQSEMIIMDDIGHLPMMEAPKVTAGQFISFHGRD</sequence>
<dbReference type="PANTHER" id="PTHR43798:SF5">
    <property type="entry name" value="MONOACYLGLYCEROL LIPASE ABHD6"/>
    <property type="match status" value="1"/>
</dbReference>
<reference evidence="2 3" key="1">
    <citation type="submission" date="2018-01" db="EMBL/GenBank/DDBJ databases">
        <authorList>
            <person name="Paulsen S."/>
            <person name="Gram L.K."/>
        </authorList>
    </citation>
    <scope>NUCLEOTIDE SEQUENCE [LARGE SCALE GENOMIC DNA]</scope>
    <source>
        <strain evidence="2 3">S3790</strain>
    </source>
</reference>
<accession>A0A5S3UZT5</accession>
<dbReference type="Gene3D" id="3.40.50.1820">
    <property type="entry name" value="alpha/beta hydrolase"/>
    <property type="match status" value="1"/>
</dbReference>
<dbReference type="EMBL" id="PNBX01000121">
    <property type="protein sequence ID" value="TMO63182.1"/>
    <property type="molecule type" value="Genomic_DNA"/>
</dbReference>
<dbReference type="OrthoDB" id="6251202at2"/>
<organism evidence="2 3">
    <name type="scientific">Pseudoalteromonas aurantia</name>
    <dbReference type="NCBI Taxonomy" id="43654"/>
    <lineage>
        <taxon>Bacteria</taxon>
        <taxon>Pseudomonadati</taxon>
        <taxon>Pseudomonadota</taxon>
        <taxon>Gammaproteobacteria</taxon>
        <taxon>Alteromonadales</taxon>
        <taxon>Pseudoalteromonadaceae</taxon>
        <taxon>Pseudoalteromonas</taxon>
    </lineage>
</organism>
<dbReference type="SUPFAM" id="SSF53474">
    <property type="entry name" value="alpha/beta-Hydrolases"/>
    <property type="match status" value="1"/>
</dbReference>
<dbReference type="Proteomes" id="UP000307217">
    <property type="component" value="Unassembled WGS sequence"/>
</dbReference>
<name>A0A5S3UZT5_9GAMM</name>
<gene>
    <name evidence="2" type="ORF">CWC19_19550</name>
</gene>
<dbReference type="PRINTS" id="PR00111">
    <property type="entry name" value="ABHYDROLASE"/>
</dbReference>
<reference evidence="3" key="2">
    <citation type="submission" date="2019-06" db="EMBL/GenBank/DDBJ databases">
        <title>Co-occurence of chitin degradation, pigmentation and bioactivity in marine Pseudoalteromonas.</title>
        <authorList>
            <person name="Sonnenschein E.C."/>
            <person name="Bech P.K."/>
        </authorList>
    </citation>
    <scope>NUCLEOTIDE SEQUENCE [LARGE SCALE GENOMIC DNA]</scope>
    <source>
        <strain evidence="3">S3790</strain>
    </source>
</reference>
<comment type="caution">
    <text evidence="2">The sequence shown here is derived from an EMBL/GenBank/DDBJ whole genome shotgun (WGS) entry which is preliminary data.</text>
</comment>
<dbReference type="InterPro" id="IPR000073">
    <property type="entry name" value="AB_hydrolase_1"/>
</dbReference>